<dbReference type="EMBL" id="MSYM01000008">
    <property type="protein sequence ID" value="OLP07410.1"/>
    <property type="molecule type" value="Genomic_DNA"/>
</dbReference>
<gene>
    <name evidence="1" type="ORF">BLL52_1240</name>
</gene>
<evidence type="ECO:0000313" key="2">
    <source>
        <dbReference type="Proteomes" id="UP000185911"/>
    </source>
</evidence>
<organism evidence="1 2">
    <name type="scientific">Rhodoferax antarcticus ANT.BR</name>
    <dbReference type="NCBI Taxonomy" id="1111071"/>
    <lineage>
        <taxon>Bacteria</taxon>
        <taxon>Pseudomonadati</taxon>
        <taxon>Pseudomonadota</taxon>
        <taxon>Betaproteobacteria</taxon>
        <taxon>Burkholderiales</taxon>
        <taxon>Comamonadaceae</taxon>
        <taxon>Rhodoferax</taxon>
    </lineage>
</organism>
<evidence type="ECO:0000313" key="1">
    <source>
        <dbReference type="EMBL" id="OLP07410.1"/>
    </source>
</evidence>
<proteinExistence type="predicted"/>
<sequence length="241" mass="27031">MLKNTKQLPDWELVLSSAARLQRIIPDAVLVGGTASAIHAEHRFSRDADHILTDLRFRFDDVFAELESVAGWKTARVNRPVLILGSLDGIETGIRQLYRDEPLETTVLDYHGQILTVPTEGEILRIKGILILKRNATRDYLDFVALADHIGDNGVALALQSFDRLYCQSSGESPLQQLQVQLANAVPYDLEETELSEYKSLDPRWHDWGAVKAACSHVATVIFDRVCDLEADRSDDYGMEP</sequence>
<protein>
    <recommendedName>
        <fullName evidence="3">Nucleotidyl transferase AbiEii/AbiGii toxin family protein</fullName>
    </recommendedName>
</protein>
<dbReference type="RefSeq" id="WP_075585726.1">
    <property type="nucleotide sequence ID" value="NZ_MSYM01000008.1"/>
</dbReference>
<dbReference type="Proteomes" id="UP000185911">
    <property type="component" value="Unassembled WGS sequence"/>
</dbReference>
<dbReference type="AlphaFoldDB" id="A0A1Q8YHN6"/>
<comment type="caution">
    <text evidence="1">The sequence shown here is derived from an EMBL/GenBank/DDBJ whole genome shotgun (WGS) entry which is preliminary data.</text>
</comment>
<reference evidence="1 2" key="1">
    <citation type="submission" date="2017-01" db="EMBL/GenBank/DDBJ databases">
        <title>Genome sequence of Rhodoferax antarcticus ANT.BR, a psychrophilic purple nonsulfur bacterium from an Antarctic microbial mat.</title>
        <authorList>
            <person name="Baker J."/>
            <person name="Riester C."/>
            <person name="Skinner B."/>
            <person name="Newell A."/>
            <person name="Swingley W."/>
            <person name="Madigan M."/>
            <person name="Jung D."/>
            <person name="Asao M."/>
            <person name="Chen M."/>
            <person name="Loughlin P."/>
            <person name="Pan H."/>
            <person name="Lin S."/>
            <person name="Li N."/>
            <person name="Shaw J."/>
            <person name="Prado M."/>
            <person name="Sherman C."/>
            <person name="Li X."/>
            <person name="Tang J."/>
            <person name="Blankenship R."/>
            <person name="Zhao T."/>
            <person name="Touchman J."/>
            <person name="Sattley M."/>
        </authorList>
    </citation>
    <scope>NUCLEOTIDE SEQUENCE [LARGE SCALE GENOMIC DNA]</scope>
    <source>
        <strain evidence="1 2">ANT.BR</strain>
    </source>
</reference>
<keyword evidence="2" id="KW-1185">Reference proteome</keyword>
<name>A0A1Q8YHN6_9BURK</name>
<dbReference type="STRING" id="81479.RA876_00850"/>
<evidence type="ECO:0008006" key="3">
    <source>
        <dbReference type="Google" id="ProtNLM"/>
    </source>
</evidence>
<accession>A0A1Q8YHN6</accession>